<dbReference type="OrthoDB" id="9800375at2"/>
<dbReference type="InterPro" id="IPR010930">
    <property type="entry name" value="Flg_bb/hook_C_dom"/>
</dbReference>
<keyword evidence="2" id="KW-0975">Bacterial flagellum</keyword>
<evidence type="ECO:0000256" key="1">
    <source>
        <dbReference type="ARBA" id="ARBA00009677"/>
    </source>
</evidence>
<dbReference type="RefSeq" id="WP_091544706.1">
    <property type="nucleotide sequence ID" value="NZ_FMUS01000019.1"/>
</dbReference>
<comment type="similarity">
    <text evidence="1 2">Belongs to the flagella basal body rod proteins family.</text>
</comment>
<reference evidence="6 7" key="1">
    <citation type="submission" date="2016-10" db="EMBL/GenBank/DDBJ databases">
        <authorList>
            <person name="de Groot N.N."/>
        </authorList>
    </citation>
    <scope>NUCLEOTIDE SEQUENCE [LARGE SCALE GENOMIC DNA]</scope>
    <source>
        <strain evidence="6 7">DSM 18978</strain>
    </source>
</reference>
<dbReference type="InterPro" id="IPR053967">
    <property type="entry name" value="LlgE_F_G-like_D1"/>
</dbReference>
<dbReference type="PANTHER" id="PTHR30435">
    <property type="entry name" value="FLAGELLAR PROTEIN"/>
    <property type="match status" value="1"/>
</dbReference>
<comment type="subcellular location">
    <subcellularLocation>
        <location evidence="2">Bacterial flagellum basal body</location>
    </subcellularLocation>
</comment>
<evidence type="ECO:0000313" key="7">
    <source>
        <dbReference type="Proteomes" id="UP000198636"/>
    </source>
</evidence>
<dbReference type="Pfam" id="PF00460">
    <property type="entry name" value="Flg_bb_rod"/>
    <property type="match status" value="1"/>
</dbReference>
<dbReference type="GO" id="GO:0071978">
    <property type="term" value="P:bacterial-type flagellum-dependent swarming motility"/>
    <property type="evidence" value="ECO:0007669"/>
    <property type="project" value="TreeGrafter"/>
</dbReference>
<sequence>MLRGLYTAVSAMQTTEKKLDVSANNMANVNTTSYKKDVVISESFPEVLLQKINGKIPPEAFKAAPIEIDQQGNGFKLKAENGLFTVKTQLGNSYNSEIRLAADESGYLKTYNLDNNGNIDTTDGSMVLDSNGNSIFVGEEPFEISANGQVTVNGQATANLITRGHYNTIGTINGGLRLNHIEVDFSQGTLQETGNDLDIALKGSGFFKVLTPNGEMYTRNGNFSLNDNGEVITGEGYFLAGQWGSILVDGQDFQLTDRGEVIINNEIVDQIEIVDIENVKGLRKHGHGYFYVEEGVELQANNFSGNVIQGFLEASNVNPIKEMIDMINIYRTYESNQKVVRTYDELLQKAANEIGKIG</sequence>
<dbReference type="InterPro" id="IPR019776">
    <property type="entry name" value="Flagellar_basal_body_rod_CS"/>
</dbReference>
<proteinExistence type="inferred from homology"/>
<gene>
    <name evidence="6" type="ORF">SAMN03080606_02834</name>
</gene>
<evidence type="ECO:0000259" key="4">
    <source>
        <dbReference type="Pfam" id="PF06429"/>
    </source>
</evidence>
<dbReference type="InterPro" id="IPR001444">
    <property type="entry name" value="Flag_bb_rod_N"/>
</dbReference>
<dbReference type="AlphaFoldDB" id="A0A1G5JGA0"/>
<feature type="domain" description="Flagellar basal-body/hook protein C-terminal" evidence="4">
    <location>
        <begin position="309"/>
        <end position="352"/>
    </location>
</feature>
<keyword evidence="6" id="KW-0282">Flagellum</keyword>
<protein>
    <submittedName>
        <fullName evidence="6">Flagellar basal-body rod protein FlgG</fullName>
    </submittedName>
</protein>
<dbReference type="Pfam" id="PF06429">
    <property type="entry name" value="Flg_bbr_C"/>
    <property type="match status" value="1"/>
</dbReference>
<keyword evidence="7" id="KW-1185">Reference proteome</keyword>
<dbReference type="STRING" id="1120976.SAMN03080606_02834"/>
<keyword evidence="6" id="KW-0966">Cell projection</keyword>
<dbReference type="SUPFAM" id="SSF117143">
    <property type="entry name" value="Flagellar hook protein flgE"/>
    <property type="match status" value="1"/>
</dbReference>
<organism evidence="6 7">
    <name type="scientific">Alkaliphilus peptidifermentans DSM 18978</name>
    <dbReference type="NCBI Taxonomy" id="1120976"/>
    <lineage>
        <taxon>Bacteria</taxon>
        <taxon>Bacillati</taxon>
        <taxon>Bacillota</taxon>
        <taxon>Clostridia</taxon>
        <taxon>Peptostreptococcales</taxon>
        <taxon>Natronincolaceae</taxon>
        <taxon>Alkaliphilus</taxon>
    </lineage>
</organism>
<dbReference type="EMBL" id="FMUS01000019">
    <property type="protein sequence ID" value="SCY87184.1"/>
    <property type="molecule type" value="Genomic_DNA"/>
</dbReference>
<dbReference type="GO" id="GO:0009425">
    <property type="term" value="C:bacterial-type flagellum basal body"/>
    <property type="evidence" value="ECO:0007669"/>
    <property type="project" value="UniProtKB-SubCell"/>
</dbReference>
<dbReference type="InterPro" id="IPR020013">
    <property type="entry name" value="Flagellar_FlgE/F/G"/>
</dbReference>
<accession>A0A1G5JGA0</accession>
<dbReference type="InterPro" id="IPR037925">
    <property type="entry name" value="FlgE/F/G-like"/>
</dbReference>
<evidence type="ECO:0000313" key="6">
    <source>
        <dbReference type="EMBL" id="SCY87184.1"/>
    </source>
</evidence>
<feature type="domain" description="Flagellar basal body rod protein N-terminal" evidence="3">
    <location>
        <begin position="5"/>
        <end position="35"/>
    </location>
</feature>
<evidence type="ECO:0000259" key="5">
    <source>
        <dbReference type="Pfam" id="PF22692"/>
    </source>
</evidence>
<evidence type="ECO:0000259" key="3">
    <source>
        <dbReference type="Pfam" id="PF00460"/>
    </source>
</evidence>
<dbReference type="Pfam" id="PF22692">
    <property type="entry name" value="LlgE_F_G_D1"/>
    <property type="match status" value="1"/>
</dbReference>
<dbReference type="Proteomes" id="UP000198636">
    <property type="component" value="Unassembled WGS sequence"/>
</dbReference>
<dbReference type="NCBIfam" id="TIGR03506">
    <property type="entry name" value="FlgEFG_subfam"/>
    <property type="match status" value="1"/>
</dbReference>
<feature type="domain" description="Flagellar hook protein FlgE/F/G-like D1" evidence="5">
    <location>
        <begin position="200"/>
        <end position="261"/>
    </location>
</feature>
<evidence type="ECO:0000256" key="2">
    <source>
        <dbReference type="RuleBase" id="RU362116"/>
    </source>
</evidence>
<dbReference type="PROSITE" id="PS00588">
    <property type="entry name" value="FLAGELLA_BB_ROD"/>
    <property type="match status" value="1"/>
</dbReference>
<name>A0A1G5JGA0_9FIRM</name>
<dbReference type="PANTHER" id="PTHR30435:SF19">
    <property type="entry name" value="FLAGELLAR BASAL-BODY ROD PROTEIN FLGG"/>
    <property type="match status" value="1"/>
</dbReference>
<keyword evidence="6" id="KW-0969">Cilium</keyword>